<dbReference type="Proteomes" id="UP000474957">
    <property type="component" value="Unassembled WGS sequence"/>
</dbReference>
<keyword evidence="3 5" id="KW-0808">Transferase</keyword>
<dbReference type="SUPFAM" id="SSF53335">
    <property type="entry name" value="S-adenosyl-L-methionine-dependent methyltransferases"/>
    <property type="match status" value="1"/>
</dbReference>
<keyword evidence="6" id="KW-1185">Reference proteome</keyword>
<dbReference type="PANTHER" id="PTHR43591">
    <property type="entry name" value="METHYLTRANSFERASE"/>
    <property type="match status" value="1"/>
</dbReference>
<evidence type="ECO:0000256" key="3">
    <source>
        <dbReference type="ARBA" id="ARBA00022679"/>
    </source>
</evidence>
<evidence type="ECO:0000256" key="4">
    <source>
        <dbReference type="ARBA" id="ARBA00022691"/>
    </source>
</evidence>
<dbReference type="RefSeq" id="WP_154446310.1">
    <property type="nucleotide sequence ID" value="NZ_WIND01000005.1"/>
</dbReference>
<proteinExistence type="predicted"/>
<evidence type="ECO:0000313" key="5">
    <source>
        <dbReference type="EMBL" id="MSU89837.1"/>
    </source>
</evidence>
<dbReference type="PROSITE" id="PS51608">
    <property type="entry name" value="SAM_MT_UBIE"/>
    <property type="match status" value="1"/>
</dbReference>
<keyword evidence="2 5" id="KW-0489">Methyltransferase</keyword>
<dbReference type="Pfam" id="PF01209">
    <property type="entry name" value="Ubie_methyltran"/>
    <property type="match status" value="1"/>
</dbReference>
<dbReference type="AlphaFoldDB" id="A0A6L5YZZ3"/>
<evidence type="ECO:0000313" key="6">
    <source>
        <dbReference type="Proteomes" id="UP000474957"/>
    </source>
</evidence>
<evidence type="ECO:0000256" key="1">
    <source>
        <dbReference type="ARBA" id="ARBA00022428"/>
    </source>
</evidence>
<keyword evidence="1" id="KW-0474">Menaquinone biosynthesis</keyword>
<dbReference type="GO" id="GO:0008168">
    <property type="term" value="F:methyltransferase activity"/>
    <property type="evidence" value="ECO:0007669"/>
    <property type="project" value="UniProtKB-KW"/>
</dbReference>
<comment type="caution">
    <text evidence="5">The sequence shown here is derived from an EMBL/GenBank/DDBJ whole genome shotgun (WGS) entry which is preliminary data.</text>
</comment>
<protein>
    <submittedName>
        <fullName evidence="5">Methyltransferase domain-containing protein</fullName>
    </submittedName>
</protein>
<dbReference type="EMBL" id="WIND01000005">
    <property type="protein sequence ID" value="MSU89837.1"/>
    <property type="molecule type" value="Genomic_DNA"/>
</dbReference>
<dbReference type="InterPro" id="IPR029063">
    <property type="entry name" value="SAM-dependent_MTases_sf"/>
</dbReference>
<evidence type="ECO:0000256" key="2">
    <source>
        <dbReference type="ARBA" id="ARBA00022603"/>
    </source>
</evidence>
<accession>A0A6L5YZZ3</accession>
<sequence>MKVLQETRPPAEVYNAQFVPALFAQWGPVVSAEAGVQAGDRVLDVACGTGALTLAAARIAGPSGAVVGLDANPDMLAVARRKPANIEWLEGTAEALHLPDNSFDAVVSQFGFMFFEDKPKALTEMMRVLKPRGRLAVAVCDAVENSPGYGAFALLLDRLFGTEVGNAFRAPFSLGDAAQLRDICRAAGLADAEIVRRDGKVRFASIDAMVSTERACVWTLGGILSDDQFERLLRESEKALEPFTLEDGSVEFDMPTLIIKAQKP</sequence>
<reference evidence="5 6" key="1">
    <citation type="submission" date="2019-10" db="EMBL/GenBank/DDBJ databases">
        <title>Cognatihalovulum marinum gen. nov. sp. nov., a new member of the family Rhodobacteraceae isolated from deep seawater of the Northwest Indian Ocean.</title>
        <authorList>
            <person name="Ruan C."/>
            <person name="Wang J."/>
            <person name="Zheng X."/>
            <person name="Song L."/>
            <person name="Zhu Y."/>
            <person name="Huang Y."/>
            <person name="Lu Z."/>
            <person name="Du W."/>
            <person name="Huang L."/>
            <person name="Dai X."/>
        </authorList>
    </citation>
    <scope>NUCLEOTIDE SEQUENCE [LARGE SCALE GENOMIC DNA]</scope>
    <source>
        <strain evidence="5 6">2CG4</strain>
    </source>
</reference>
<dbReference type="InterPro" id="IPR004033">
    <property type="entry name" value="UbiE/COQ5_MeTrFase"/>
</dbReference>
<dbReference type="GO" id="GO:0032259">
    <property type="term" value="P:methylation"/>
    <property type="evidence" value="ECO:0007669"/>
    <property type="project" value="UniProtKB-KW"/>
</dbReference>
<keyword evidence="4" id="KW-0949">S-adenosyl-L-methionine</keyword>
<dbReference type="GO" id="GO:0009234">
    <property type="term" value="P:menaquinone biosynthetic process"/>
    <property type="evidence" value="ECO:0007669"/>
    <property type="project" value="UniProtKB-KW"/>
</dbReference>
<dbReference type="PANTHER" id="PTHR43591:SF24">
    <property type="entry name" value="2-METHOXY-6-POLYPRENYL-1,4-BENZOQUINOL METHYLASE, MITOCHONDRIAL"/>
    <property type="match status" value="1"/>
</dbReference>
<gene>
    <name evidence="5" type="ORF">GE300_09445</name>
</gene>
<name>A0A6L5YZZ3_9RHOB</name>
<dbReference type="Gene3D" id="3.40.50.150">
    <property type="entry name" value="Vaccinia Virus protein VP39"/>
    <property type="match status" value="1"/>
</dbReference>
<dbReference type="CDD" id="cd02440">
    <property type="entry name" value="AdoMet_MTases"/>
    <property type="match status" value="1"/>
</dbReference>
<organism evidence="5 6">
    <name type="scientific">Halovulum marinum</name>
    <dbReference type="NCBI Taxonomy" id="2662447"/>
    <lineage>
        <taxon>Bacteria</taxon>
        <taxon>Pseudomonadati</taxon>
        <taxon>Pseudomonadota</taxon>
        <taxon>Alphaproteobacteria</taxon>
        <taxon>Rhodobacterales</taxon>
        <taxon>Paracoccaceae</taxon>
        <taxon>Halovulum</taxon>
    </lineage>
</organism>